<accession>A0A378WYP8</accession>
<dbReference type="EMBL" id="UGRU01000001">
    <property type="protein sequence ID" value="SUA45725.1"/>
    <property type="molecule type" value="Genomic_DNA"/>
</dbReference>
<proteinExistence type="predicted"/>
<protein>
    <submittedName>
        <fullName evidence="2">ATP-dependent transcriptional regulator</fullName>
    </submittedName>
</protein>
<evidence type="ECO:0000313" key="2">
    <source>
        <dbReference type="EMBL" id="SUA45725.1"/>
    </source>
</evidence>
<dbReference type="OrthoDB" id="4266042at2"/>
<sequence length="263" mass="29821">MNYHVAGSSRSEPRHVDSGEGIVELLAKSRQLIDRAMDECRDDRAGGQDIVRVRPGEGWEQELQRLLQQSRKEAMLVVSSPLRIQPHYQSSRTVVEELLAAGRLVRLLYSCHYVETRSPDMLLRHPQVHAQTRVVDADFYNMIIIDKQVAAIWGGLGEQRPHGFVVREPALLRVIHQLARILWDSASDLAVYLELRSHEFDETALAVLRALNQGLKDEVAARQLSVSLRTYRRYVADIMVRLGVTTRFQIGVRAAELGLLDSP</sequence>
<dbReference type="InterPro" id="IPR036388">
    <property type="entry name" value="WH-like_DNA-bd_sf"/>
</dbReference>
<dbReference type="InterPro" id="IPR016032">
    <property type="entry name" value="Sig_transdc_resp-reg_C-effctor"/>
</dbReference>
<dbReference type="Gene3D" id="1.10.10.10">
    <property type="entry name" value="Winged helix-like DNA-binding domain superfamily/Winged helix DNA-binding domain"/>
    <property type="match status" value="1"/>
</dbReference>
<dbReference type="SUPFAM" id="SSF46894">
    <property type="entry name" value="C-terminal effector domain of the bipartite response regulators"/>
    <property type="match status" value="1"/>
</dbReference>
<gene>
    <name evidence="2" type="ORF">NCTC13184_04249</name>
</gene>
<reference evidence="2 3" key="1">
    <citation type="submission" date="2018-06" db="EMBL/GenBank/DDBJ databases">
        <authorList>
            <consortium name="Pathogen Informatics"/>
            <person name="Doyle S."/>
        </authorList>
    </citation>
    <scope>NUCLEOTIDE SEQUENCE [LARGE SCALE GENOMIC DNA]</scope>
    <source>
        <strain evidence="2 3">NCTC13184</strain>
    </source>
</reference>
<dbReference type="RefSeq" id="WP_062963677.1">
    <property type="nucleotide sequence ID" value="NZ_JAJFOE010000001.1"/>
</dbReference>
<organism evidence="2 3">
    <name type="scientific">Nocardia africana</name>
    <dbReference type="NCBI Taxonomy" id="134964"/>
    <lineage>
        <taxon>Bacteria</taxon>
        <taxon>Bacillati</taxon>
        <taxon>Actinomycetota</taxon>
        <taxon>Actinomycetes</taxon>
        <taxon>Mycobacteriales</taxon>
        <taxon>Nocardiaceae</taxon>
        <taxon>Nocardia</taxon>
    </lineage>
</organism>
<dbReference type="GO" id="GO:0006355">
    <property type="term" value="P:regulation of DNA-templated transcription"/>
    <property type="evidence" value="ECO:0007669"/>
    <property type="project" value="InterPro"/>
</dbReference>
<dbReference type="SMART" id="SM00421">
    <property type="entry name" value="HTH_LUXR"/>
    <property type="match status" value="1"/>
</dbReference>
<evidence type="ECO:0000313" key="3">
    <source>
        <dbReference type="Proteomes" id="UP000255082"/>
    </source>
</evidence>
<feature type="domain" description="HTH luxR-type" evidence="1">
    <location>
        <begin position="197"/>
        <end position="254"/>
    </location>
</feature>
<evidence type="ECO:0000259" key="1">
    <source>
        <dbReference type="SMART" id="SM00421"/>
    </source>
</evidence>
<dbReference type="Proteomes" id="UP000255082">
    <property type="component" value="Unassembled WGS sequence"/>
</dbReference>
<dbReference type="GO" id="GO:0003677">
    <property type="term" value="F:DNA binding"/>
    <property type="evidence" value="ECO:0007669"/>
    <property type="project" value="InterPro"/>
</dbReference>
<name>A0A378WYP8_9NOCA</name>
<dbReference type="InterPro" id="IPR000792">
    <property type="entry name" value="Tscrpt_reg_LuxR_C"/>
</dbReference>
<dbReference type="AlphaFoldDB" id="A0A378WYP8"/>